<keyword evidence="5" id="KW-1185">Reference proteome</keyword>
<dbReference type="Proteomes" id="UP000054995">
    <property type="component" value="Unassembled WGS sequence"/>
</dbReference>
<feature type="transmembrane region" description="Helical" evidence="2">
    <location>
        <begin position="155"/>
        <end position="175"/>
    </location>
</feature>
<name>A0A0V1G1P5_TRIPS</name>
<keyword evidence="2" id="KW-0812">Transmembrane</keyword>
<dbReference type="PROSITE" id="PS50026">
    <property type="entry name" value="EGF_3"/>
    <property type="match status" value="1"/>
</dbReference>
<sequence>MRRSFHSVRFLPPGTAGLKLLNSSFLIARKMFKSAIFVSMLGLLICATADEGCVLFKYFNMSGRAKRILTAGMEVIAPPLDLVTHVSVLLNLLARGATGFGNCNELDCQNGGSCDQIESVAYRCLCSGLYEGTFCEKPFTFRELWVQWVKRNTVFVFYSIVVFIIMMGLSLFLIYKINDLLESGRLIESIQKKSLLKLDKAAARRKMKSVSALREAIRAYSAENAVVRSAATKKTVLSFIAARKAKMFPEVTISGYNRIGVFSKHSSTATKPLLLKEKMKALRERRAVRECPKRVGKTVKNSFNKL</sequence>
<dbReference type="CDD" id="cd00054">
    <property type="entry name" value="EGF_CA"/>
    <property type="match status" value="1"/>
</dbReference>
<protein>
    <recommendedName>
        <fullName evidence="3">EGF-like domain-containing protein</fullName>
    </recommendedName>
</protein>
<dbReference type="SUPFAM" id="SSF57196">
    <property type="entry name" value="EGF/Laminin"/>
    <property type="match status" value="1"/>
</dbReference>
<evidence type="ECO:0000313" key="4">
    <source>
        <dbReference type="EMBL" id="KRY92053.1"/>
    </source>
</evidence>
<dbReference type="Gene3D" id="2.10.25.10">
    <property type="entry name" value="Laminin"/>
    <property type="match status" value="1"/>
</dbReference>
<dbReference type="InterPro" id="IPR000742">
    <property type="entry name" value="EGF"/>
</dbReference>
<evidence type="ECO:0000259" key="3">
    <source>
        <dbReference type="PROSITE" id="PS50026"/>
    </source>
</evidence>
<keyword evidence="2" id="KW-0472">Membrane</keyword>
<evidence type="ECO:0000256" key="2">
    <source>
        <dbReference type="SAM" id="Phobius"/>
    </source>
</evidence>
<comment type="caution">
    <text evidence="1">Lacks conserved residue(s) required for the propagation of feature annotation.</text>
</comment>
<keyword evidence="2" id="KW-1133">Transmembrane helix</keyword>
<proteinExistence type="predicted"/>
<feature type="domain" description="EGF-like" evidence="3">
    <location>
        <begin position="99"/>
        <end position="136"/>
    </location>
</feature>
<evidence type="ECO:0000313" key="5">
    <source>
        <dbReference type="Proteomes" id="UP000054995"/>
    </source>
</evidence>
<dbReference type="PROSITE" id="PS00022">
    <property type="entry name" value="EGF_1"/>
    <property type="match status" value="1"/>
</dbReference>
<feature type="disulfide bond" evidence="1">
    <location>
        <begin position="126"/>
        <end position="135"/>
    </location>
</feature>
<comment type="caution">
    <text evidence="4">The sequence shown here is derived from an EMBL/GenBank/DDBJ whole genome shotgun (WGS) entry which is preliminary data.</text>
</comment>
<evidence type="ECO:0000256" key="1">
    <source>
        <dbReference type="PROSITE-ProRule" id="PRU00076"/>
    </source>
</evidence>
<dbReference type="EMBL" id="JYDT01000009">
    <property type="protein sequence ID" value="KRY92053.1"/>
    <property type="molecule type" value="Genomic_DNA"/>
</dbReference>
<organism evidence="4 5">
    <name type="scientific">Trichinella pseudospiralis</name>
    <name type="common">Parasitic roundworm</name>
    <dbReference type="NCBI Taxonomy" id="6337"/>
    <lineage>
        <taxon>Eukaryota</taxon>
        <taxon>Metazoa</taxon>
        <taxon>Ecdysozoa</taxon>
        <taxon>Nematoda</taxon>
        <taxon>Enoplea</taxon>
        <taxon>Dorylaimia</taxon>
        <taxon>Trichinellida</taxon>
        <taxon>Trichinellidae</taxon>
        <taxon>Trichinella</taxon>
    </lineage>
</organism>
<keyword evidence="1" id="KW-0245">EGF-like domain</keyword>
<gene>
    <name evidence="4" type="ORF">T4D_10840</name>
</gene>
<reference evidence="4 5" key="1">
    <citation type="submission" date="2015-01" db="EMBL/GenBank/DDBJ databases">
        <title>Evolution of Trichinella species and genotypes.</title>
        <authorList>
            <person name="Korhonen P.K."/>
            <person name="Edoardo P."/>
            <person name="Giuseppe L.R."/>
            <person name="Gasser R.B."/>
        </authorList>
    </citation>
    <scope>NUCLEOTIDE SEQUENCE [LARGE SCALE GENOMIC DNA]</scope>
    <source>
        <strain evidence="4">ISS470</strain>
    </source>
</reference>
<feature type="non-terminal residue" evidence="4">
    <location>
        <position position="306"/>
    </location>
</feature>
<keyword evidence="1" id="KW-1015">Disulfide bond</keyword>
<accession>A0A0V1G1P5</accession>
<dbReference type="AlphaFoldDB" id="A0A0V1G1P5"/>